<dbReference type="InterPro" id="IPR011251">
    <property type="entry name" value="Luciferase-like_dom"/>
</dbReference>
<evidence type="ECO:0000256" key="4">
    <source>
        <dbReference type="ARBA" id="ARBA00023033"/>
    </source>
</evidence>
<protein>
    <submittedName>
        <fullName evidence="6">Putative oxidoreductase</fullName>
    </submittedName>
</protein>
<dbReference type="GO" id="GO:0046306">
    <property type="term" value="P:alkanesulfonate catabolic process"/>
    <property type="evidence" value="ECO:0007669"/>
    <property type="project" value="TreeGrafter"/>
</dbReference>
<proteinExistence type="predicted"/>
<dbReference type="EMBL" id="AP011115">
    <property type="protein sequence ID" value="BAH55431.1"/>
    <property type="molecule type" value="Genomic_DNA"/>
</dbReference>
<dbReference type="PATRIC" id="fig|632772.20.peg.7496"/>
<evidence type="ECO:0000256" key="2">
    <source>
        <dbReference type="ARBA" id="ARBA00022643"/>
    </source>
</evidence>
<dbReference type="Proteomes" id="UP000002212">
    <property type="component" value="Chromosome"/>
</dbReference>
<keyword evidence="3" id="KW-0560">Oxidoreductase</keyword>
<reference evidence="6 7" key="1">
    <citation type="submission" date="2009-03" db="EMBL/GenBank/DDBJ databases">
        <title>Comparison of the complete genome sequences of Rhodococcus erythropolis PR4 and Rhodococcus opacus B4.</title>
        <authorList>
            <person name="Takarada H."/>
            <person name="Sekine M."/>
            <person name="Hosoyama A."/>
            <person name="Yamada R."/>
            <person name="Fujisawa T."/>
            <person name="Omata S."/>
            <person name="Shimizu A."/>
            <person name="Tsukatani N."/>
            <person name="Tanikawa S."/>
            <person name="Fujita N."/>
            <person name="Harayama S."/>
        </authorList>
    </citation>
    <scope>NUCLEOTIDE SEQUENCE [LARGE SCALE GENOMIC DNA]</scope>
    <source>
        <strain evidence="6 7">B4</strain>
    </source>
</reference>
<name>C1B620_RHOOB</name>
<dbReference type="PANTHER" id="PTHR42847:SF4">
    <property type="entry name" value="ALKANESULFONATE MONOOXYGENASE-RELATED"/>
    <property type="match status" value="1"/>
</dbReference>
<dbReference type="InterPro" id="IPR036661">
    <property type="entry name" value="Luciferase-like_sf"/>
</dbReference>
<organism evidence="6 7">
    <name type="scientific">Rhodococcus opacus (strain B4)</name>
    <dbReference type="NCBI Taxonomy" id="632772"/>
    <lineage>
        <taxon>Bacteria</taxon>
        <taxon>Bacillati</taxon>
        <taxon>Actinomycetota</taxon>
        <taxon>Actinomycetes</taxon>
        <taxon>Mycobacteriales</taxon>
        <taxon>Nocardiaceae</taxon>
        <taxon>Rhodococcus</taxon>
    </lineage>
</organism>
<evidence type="ECO:0000256" key="3">
    <source>
        <dbReference type="ARBA" id="ARBA00023002"/>
    </source>
</evidence>
<evidence type="ECO:0000313" key="6">
    <source>
        <dbReference type="EMBL" id="BAH55431.1"/>
    </source>
</evidence>
<keyword evidence="4" id="KW-0503">Monooxygenase</keyword>
<dbReference type="AlphaFoldDB" id="C1B620"/>
<dbReference type="Gene3D" id="3.20.20.30">
    <property type="entry name" value="Luciferase-like domain"/>
    <property type="match status" value="1"/>
</dbReference>
<dbReference type="KEGG" id="rop:ROP_71840"/>
<dbReference type="HOGENOM" id="CLU_027853_6_2_11"/>
<dbReference type="STRING" id="632772.ROP_71840"/>
<dbReference type="RefSeq" id="WP_015890845.1">
    <property type="nucleotide sequence ID" value="NC_012522.1"/>
</dbReference>
<keyword evidence="1" id="KW-0285">Flavoprotein</keyword>
<dbReference type="Pfam" id="PF00296">
    <property type="entry name" value="Bac_luciferase"/>
    <property type="match status" value="1"/>
</dbReference>
<evidence type="ECO:0000313" key="7">
    <source>
        <dbReference type="Proteomes" id="UP000002212"/>
    </source>
</evidence>
<evidence type="ECO:0000259" key="5">
    <source>
        <dbReference type="Pfam" id="PF00296"/>
    </source>
</evidence>
<gene>
    <name evidence="6" type="ordered locus">ROP_71840</name>
</gene>
<dbReference type="InterPro" id="IPR050172">
    <property type="entry name" value="SsuD_RutA_monooxygenase"/>
</dbReference>
<dbReference type="GO" id="GO:0008726">
    <property type="term" value="F:alkanesulfonate monooxygenase activity"/>
    <property type="evidence" value="ECO:0007669"/>
    <property type="project" value="TreeGrafter"/>
</dbReference>
<dbReference type="PANTHER" id="PTHR42847">
    <property type="entry name" value="ALKANESULFONATE MONOOXYGENASE"/>
    <property type="match status" value="1"/>
</dbReference>
<dbReference type="SUPFAM" id="SSF51679">
    <property type="entry name" value="Bacterial luciferase-like"/>
    <property type="match status" value="1"/>
</dbReference>
<sequence>MTADVRHRMGDLQFGVYVPQFKMDVTSVLATATVVEECGFDSFWLMDHLYAPGAPPCDMFESWTLLTAVAAVTSRIRLGHLVGCNPFRHPALLAKMAATLDQISGGRLDLGLGWGSVEAELTAFGFPLGSKRERSEALGETLEILELMFTGEPFDYEGRQFQLHSAFGLPRPVHGRIPIHIGGGGPTLTMPLVARYADWWNCVGGARNRLDELSELKGRARISAQYAVGMAADESDVEHVAALTARRMPIPAWGAALVGTTAQLVEQFQREHERGVELFVLRFHDFAAADTLRRFAGEVLEPLKAWVEA</sequence>
<evidence type="ECO:0000256" key="1">
    <source>
        <dbReference type="ARBA" id="ARBA00022630"/>
    </source>
</evidence>
<feature type="domain" description="Luciferase-like" evidence="5">
    <location>
        <begin position="23"/>
        <end position="241"/>
    </location>
</feature>
<accession>C1B620</accession>
<keyword evidence="2" id="KW-0288">FMN</keyword>